<dbReference type="EMBL" id="JAFKCV010000001">
    <property type="protein sequence ID" value="MBN7823933.1"/>
    <property type="molecule type" value="Genomic_DNA"/>
</dbReference>
<dbReference type="NCBIfam" id="NF033400">
    <property type="entry name" value="thiazolyl_B"/>
    <property type="match status" value="1"/>
</dbReference>
<dbReference type="Pfam" id="PF19409">
    <property type="entry name" value="Thiopep_pre"/>
    <property type="match status" value="1"/>
</dbReference>
<dbReference type="NCBIfam" id="TIGR03892">
    <property type="entry name" value="thiopep_precurs"/>
    <property type="match status" value="1"/>
</dbReference>
<dbReference type="AlphaFoldDB" id="A0A939IL78"/>
<feature type="compositionally biased region" description="Low complexity" evidence="1">
    <location>
        <begin position="38"/>
        <end position="61"/>
    </location>
</feature>
<proteinExistence type="predicted"/>
<dbReference type="InterPro" id="IPR023895">
    <property type="entry name" value="Thiopep_bacteriocin_prcur"/>
</dbReference>
<keyword evidence="3" id="KW-1185">Reference proteome</keyword>
<dbReference type="Proteomes" id="UP000664654">
    <property type="component" value="Unassembled WGS sequence"/>
</dbReference>
<reference evidence="2" key="1">
    <citation type="submission" date="2021-03" db="EMBL/GenBank/DDBJ databases">
        <title>novel species isolated from a fishpond in China.</title>
        <authorList>
            <person name="Lu H."/>
            <person name="Cai Z."/>
        </authorList>
    </citation>
    <scope>NUCLEOTIDE SEQUENCE</scope>
    <source>
        <strain evidence="2">JCM 30855</strain>
    </source>
</reference>
<gene>
    <name evidence="2" type="ORF">J0A66_01730</name>
</gene>
<name>A0A939IL78_9ALTE</name>
<accession>A0A939IL78</accession>
<evidence type="ECO:0000313" key="2">
    <source>
        <dbReference type="EMBL" id="MBN7823933.1"/>
    </source>
</evidence>
<feature type="region of interest" description="Disordered" evidence="1">
    <location>
        <begin position="37"/>
        <end position="61"/>
    </location>
</feature>
<evidence type="ECO:0000256" key="1">
    <source>
        <dbReference type="SAM" id="MobiDB-lite"/>
    </source>
</evidence>
<sequence>MEMQNNTVDFADIDLDNLDVEGLEVVSLKEAMALPETGASSGISSTNSCSSCGSSSCVSMK</sequence>
<dbReference type="RefSeq" id="WP_206572036.1">
    <property type="nucleotide sequence ID" value="NZ_JAFKCV010000001.1"/>
</dbReference>
<protein>
    <submittedName>
        <fullName evidence="2">Thiazolylpeptide-type bacteriocin</fullName>
    </submittedName>
</protein>
<evidence type="ECO:0000313" key="3">
    <source>
        <dbReference type="Proteomes" id="UP000664654"/>
    </source>
</evidence>
<organism evidence="2 3">
    <name type="scientific">Bowmanella dokdonensis</name>
    <dbReference type="NCBI Taxonomy" id="751969"/>
    <lineage>
        <taxon>Bacteria</taxon>
        <taxon>Pseudomonadati</taxon>
        <taxon>Pseudomonadota</taxon>
        <taxon>Gammaproteobacteria</taxon>
        <taxon>Alteromonadales</taxon>
        <taxon>Alteromonadaceae</taxon>
        <taxon>Bowmanella</taxon>
    </lineage>
</organism>
<comment type="caution">
    <text evidence="2">The sequence shown here is derived from an EMBL/GenBank/DDBJ whole genome shotgun (WGS) entry which is preliminary data.</text>
</comment>